<proteinExistence type="predicted"/>
<gene>
    <name evidence="2" type="ORF">BOVATA_014420</name>
</gene>
<name>A0A2H6KAG9_9APIC</name>
<protein>
    <submittedName>
        <fullName evidence="2">Uncharacterized protein</fullName>
    </submittedName>
</protein>
<keyword evidence="3" id="KW-1185">Reference proteome</keyword>
<dbReference type="AlphaFoldDB" id="A0A2H6KAG9"/>
<dbReference type="EMBL" id="BDSA01000001">
    <property type="protein sequence ID" value="GBE59949.1"/>
    <property type="molecule type" value="Genomic_DNA"/>
</dbReference>
<comment type="caution">
    <text evidence="2">The sequence shown here is derived from an EMBL/GenBank/DDBJ whole genome shotgun (WGS) entry which is preliminary data.</text>
</comment>
<dbReference type="Proteomes" id="UP000236319">
    <property type="component" value="Unassembled WGS sequence"/>
</dbReference>
<dbReference type="OrthoDB" id="366863at2759"/>
<keyword evidence="1" id="KW-0812">Transmembrane</keyword>
<evidence type="ECO:0000313" key="2">
    <source>
        <dbReference type="EMBL" id="GBE59949.1"/>
    </source>
</evidence>
<keyword evidence="1" id="KW-1133">Transmembrane helix</keyword>
<organism evidence="2 3">
    <name type="scientific">Babesia ovata</name>
    <dbReference type="NCBI Taxonomy" id="189622"/>
    <lineage>
        <taxon>Eukaryota</taxon>
        <taxon>Sar</taxon>
        <taxon>Alveolata</taxon>
        <taxon>Apicomplexa</taxon>
        <taxon>Aconoidasida</taxon>
        <taxon>Piroplasmida</taxon>
        <taxon>Babesiidae</taxon>
        <taxon>Babesia</taxon>
    </lineage>
</organism>
<evidence type="ECO:0000313" key="3">
    <source>
        <dbReference type="Proteomes" id="UP000236319"/>
    </source>
</evidence>
<dbReference type="GeneID" id="39873719"/>
<sequence length="349" mass="38286">MAEPKVKAKNPCGCDISACHKKKGETCYDANCMLCEACCPPECPFCEKKCKPGTDGKKCECYNCICGCQEEDKKKKKCSESGCKRCVVRCKDLQAGDRCSCYLCNCGDHCDGVNCQCCKWCNPYSRCPGEGQCDRDDTHDEKECPKGVCGVNPGGCTELICKCDGTTGARKPSGPCPCKCTCKGTCPRIKCHRAKCTKSVHGDACTNLYCESSKTIGKCVCVCECSCNVIGYYFDKEGNPVDIIDKKGHAYAYLGRRCRFKCKNCGKLCSQDAFRRGCYIGVPILLVSVAIVFVCRLYPDPFRKVFYQLSATFAKSFKSSGASTNLAGGRIHEEMDTDEYSAFPFKGLM</sequence>
<dbReference type="VEuPathDB" id="PiroplasmaDB:BOVATA_014420"/>
<feature type="transmembrane region" description="Helical" evidence="1">
    <location>
        <begin position="279"/>
        <end position="298"/>
    </location>
</feature>
<dbReference type="RefSeq" id="XP_028866192.1">
    <property type="nucleotide sequence ID" value="XM_029010359.1"/>
</dbReference>
<evidence type="ECO:0000256" key="1">
    <source>
        <dbReference type="SAM" id="Phobius"/>
    </source>
</evidence>
<accession>A0A2H6KAG9</accession>
<keyword evidence="1" id="KW-0472">Membrane</keyword>
<reference evidence="2 3" key="1">
    <citation type="journal article" date="2017" name="BMC Genomics">
        <title>Whole-genome assembly of Babesia ovata and comparative genomics between closely related pathogens.</title>
        <authorList>
            <person name="Yamagishi J."/>
            <person name="Asada M."/>
            <person name="Hakimi H."/>
            <person name="Tanaka T.Q."/>
            <person name="Sugimoto C."/>
            <person name="Kawazu S."/>
        </authorList>
    </citation>
    <scope>NUCLEOTIDE SEQUENCE [LARGE SCALE GENOMIC DNA]</scope>
    <source>
        <strain evidence="2 3">Miyake</strain>
    </source>
</reference>